<gene>
    <name evidence="3" type="ORF">GLW36_04250</name>
</gene>
<accession>A0A6B1IAR1</accession>
<protein>
    <submittedName>
        <fullName evidence="3">Uncharacterized protein</fullName>
    </submittedName>
</protein>
<organism evidence="3 4">
    <name type="scientific">Halorubrum distributum</name>
    <dbReference type="NCBI Taxonomy" id="29283"/>
    <lineage>
        <taxon>Archaea</taxon>
        <taxon>Methanobacteriati</taxon>
        <taxon>Methanobacteriota</taxon>
        <taxon>Stenosarchaea group</taxon>
        <taxon>Halobacteria</taxon>
        <taxon>Halobacteriales</taxon>
        <taxon>Haloferacaceae</taxon>
        <taxon>Halorubrum</taxon>
        <taxon>Halorubrum distributum group</taxon>
    </lineage>
</organism>
<name>A0A6B1IAR1_9EURY</name>
<proteinExistence type="predicted"/>
<feature type="transmembrane region" description="Helical" evidence="2">
    <location>
        <begin position="12"/>
        <end position="31"/>
    </location>
</feature>
<evidence type="ECO:0000313" key="4">
    <source>
        <dbReference type="Proteomes" id="UP000460194"/>
    </source>
</evidence>
<feature type="region of interest" description="Disordered" evidence="1">
    <location>
        <begin position="317"/>
        <end position="343"/>
    </location>
</feature>
<keyword evidence="2" id="KW-1133">Transmembrane helix</keyword>
<evidence type="ECO:0000256" key="1">
    <source>
        <dbReference type="SAM" id="MobiDB-lite"/>
    </source>
</evidence>
<dbReference type="RefSeq" id="WP_152418669.1">
    <property type="nucleotide sequence ID" value="NZ_WMEO01000004.1"/>
</dbReference>
<sequence length="343" mass="38364">MIRPDEFDLRNLLLGSVFLLIVAGLSTLLYLGRISVSLIDIIVSTALTAALIVIYSIQTNLQSDQSELVEDQTEIMQEQHQVQNKQAEVLVGQKKTQDSQTEIMSSQEGIQERQTEILDNQTALMELEYEPEIVIEDCSFTNSQIRVDISNIGRGIAKHLYVHTDVHIGSLAPENRGHDPSTIPENAWHHSEDALFYRDDDGTEYVNGIGSLQRQNSIDTLTNRVAGGSIGSEEVQAFIGTPKVYRYPPGMGATGIRINQLMADLREVGIESVHITFDLIYCNEKTDPTTEDIRVKQITGRAFDLVEYDSLSEFLDMSGPTSGSRQEVIEQISEYPKYPPTNR</sequence>
<comment type="caution">
    <text evidence="3">The sequence shown here is derived from an EMBL/GenBank/DDBJ whole genome shotgun (WGS) entry which is preliminary data.</text>
</comment>
<feature type="transmembrane region" description="Helical" evidence="2">
    <location>
        <begin position="38"/>
        <end position="57"/>
    </location>
</feature>
<evidence type="ECO:0000256" key="2">
    <source>
        <dbReference type="SAM" id="Phobius"/>
    </source>
</evidence>
<keyword evidence="2" id="KW-0472">Membrane</keyword>
<dbReference type="Proteomes" id="UP000460194">
    <property type="component" value="Unassembled WGS sequence"/>
</dbReference>
<dbReference type="AlphaFoldDB" id="A0A6B1IAR1"/>
<keyword evidence="2" id="KW-0812">Transmembrane</keyword>
<dbReference type="EMBL" id="WMEO01000004">
    <property type="protein sequence ID" value="MYL15861.1"/>
    <property type="molecule type" value="Genomic_DNA"/>
</dbReference>
<reference evidence="3 4" key="1">
    <citation type="submission" date="2019-11" db="EMBL/GenBank/DDBJ databases">
        <title>Genome sequences of 17 halophilic strains isolated from different environments.</title>
        <authorList>
            <person name="Furrow R.E."/>
        </authorList>
    </citation>
    <scope>NUCLEOTIDE SEQUENCE [LARGE SCALE GENOMIC DNA]</scope>
    <source>
        <strain evidence="3 4">22517_05_Cabo</strain>
    </source>
</reference>
<evidence type="ECO:0000313" key="3">
    <source>
        <dbReference type="EMBL" id="MYL15861.1"/>
    </source>
</evidence>